<comment type="caution">
    <text evidence="1">The sequence shown here is derived from an EMBL/GenBank/DDBJ whole genome shotgun (WGS) entry which is preliminary data.</text>
</comment>
<gene>
    <name evidence="1" type="ORF">G7Y89_g11859</name>
</gene>
<dbReference type="EMBL" id="JAAMPI010001180">
    <property type="protein sequence ID" value="KAF4626302.1"/>
    <property type="molecule type" value="Genomic_DNA"/>
</dbReference>
<evidence type="ECO:0000313" key="2">
    <source>
        <dbReference type="Proteomes" id="UP000566819"/>
    </source>
</evidence>
<evidence type="ECO:0000313" key="1">
    <source>
        <dbReference type="EMBL" id="KAF4626302.1"/>
    </source>
</evidence>
<proteinExistence type="predicted"/>
<dbReference type="AlphaFoldDB" id="A0A8H4RDS4"/>
<reference evidence="1 2" key="1">
    <citation type="submission" date="2020-03" db="EMBL/GenBank/DDBJ databases">
        <title>Draft Genome Sequence of Cudoniella acicularis.</title>
        <authorList>
            <person name="Buettner E."/>
            <person name="Kellner H."/>
        </authorList>
    </citation>
    <scope>NUCLEOTIDE SEQUENCE [LARGE SCALE GENOMIC DNA]</scope>
    <source>
        <strain evidence="1 2">DSM 108380</strain>
    </source>
</reference>
<name>A0A8H4RDS4_9HELO</name>
<dbReference type="Proteomes" id="UP000566819">
    <property type="component" value="Unassembled WGS sequence"/>
</dbReference>
<accession>A0A8H4RDS4</accession>
<dbReference type="OrthoDB" id="4772757at2759"/>
<sequence length="269" mass="29917">MKLLDLPTELFLQILISSVAVQTLKRALRLKLVNSIADECKTIFWSSVFYQSYTYYHVISGVNRVSLDSSRLSSYATIRRVAEQLCMENGTSNEDEYSSYLVDLCRLYGERIKSPTPKFTCAERAFQQDLLAGAVYTNQISTAKRLIGEGLHPIPSSPVFGSPMNIAAFQGNDEILKSFLASDIPGEIGDKKAWAALGAVKGDHLSTLNMILDDRCGVVLIIGRIRQYIRKGLLSENLDIFKRCSELYSPNLAEKTRSTFLANVVAKGI</sequence>
<keyword evidence="2" id="KW-1185">Reference proteome</keyword>
<protein>
    <submittedName>
        <fullName evidence="1">Uncharacterized protein</fullName>
    </submittedName>
</protein>
<organism evidence="1 2">
    <name type="scientific">Cudoniella acicularis</name>
    <dbReference type="NCBI Taxonomy" id="354080"/>
    <lineage>
        <taxon>Eukaryota</taxon>
        <taxon>Fungi</taxon>
        <taxon>Dikarya</taxon>
        <taxon>Ascomycota</taxon>
        <taxon>Pezizomycotina</taxon>
        <taxon>Leotiomycetes</taxon>
        <taxon>Helotiales</taxon>
        <taxon>Tricladiaceae</taxon>
        <taxon>Cudoniella</taxon>
    </lineage>
</organism>